<dbReference type="OrthoDB" id="1493962at2"/>
<proteinExistence type="predicted"/>
<evidence type="ECO:0000313" key="2">
    <source>
        <dbReference type="EMBL" id="TDG01901.1"/>
    </source>
</evidence>
<dbReference type="Proteomes" id="UP000295606">
    <property type="component" value="Unassembled WGS sequence"/>
</dbReference>
<keyword evidence="1" id="KW-0732">Signal</keyword>
<feature type="chain" id="PRO_5020234884" description="DUF4399 domain-containing protein" evidence="1">
    <location>
        <begin position="24"/>
        <end position="157"/>
    </location>
</feature>
<dbReference type="RefSeq" id="WP_133191049.1">
    <property type="nucleotide sequence ID" value="NZ_SMOD01000096.1"/>
</dbReference>
<sequence length="157" mass="16579">MNMLIKTLAAVAAGAVLATSAFAQSAGEVGIASPYVAINNEPPPKLIVDPTPLPAGLAHGIVWIQYRVENVHIVPVFGAAALNVSPRIGHLHVHIDDSPWGWVEANDVNTISVAGLPPGQHKMLVELVDAQHHVFAGCTECRQTVTFTVPEGTPHSH</sequence>
<feature type="signal peptide" evidence="1">
    <location>
        <begin position="1"/>
        <end position="23"/>
    </location>
</feature>
<gene>
    <name evidence="2" type="ORF">E1N52_42595</name>
</gene>
<evidence type="ECO:0000256" key="1">
    <source>
        <dbReference type="SAM" id="SignalP"/>
    </source>
</evidence>
<dbReference type="InterPro" id="IPR046133">
    <property type="entry name" value="DUF6130"/>
</dbReference>
<evidence type="ECO:0008006" key="4">
    <source>
        <dbReference type="Google" id="ProtNLM"/>
    </source>
</evidence>
<protein>
    <recommendedName>
        <fullName evidence="4">DUF4399 domain-containing protein</fullName>
    </recommendedName>
</protein>
<dbReference type="EMBL" id="SMOD01000096">
    <property type="protein sequence ID" value="TDG01901.1"/>
    <property type="molecule type" value="Genomic_DNA"/>
</dbReference>
<accession>A0A4R5L0E1</accession>
<evidence type="ECO:0000313" key="3">
    <source>
        <dbReference type="Proteomes" id="UP000295606"/>
    </source>
</evidence>
<organism evidence="2 3">
    <name type="scientific">Paraburkholderia guartelaensis</name>
    <dbReference type="NCBI Taxonomy" id="2546446"/>
    <lineage>
        <taxon>Bacteria</taxon>
        <taxon>Pseudomonadati</taxon>
        <taxon>Pseudomonadota</taxon>
        <taxon>Betaproteobacteria</taxon>
        <taxon>Burkholderiales</taxon>
        <taxon>Burkholderiaceae</taxon>
        <taxon>Paraburkholderia</taxon>
    </lineage>
</organism>
<reference evidence="2 3" key="1">
    <citation type="submission" date="2019-03" db="EMBL/GenBank/DDBJ databases">
        <title>Paraburkholderia sp. isolated from native Mimosa gymnas in Guartela State Park, Brazil.</title>
        <authorList>
            <person name="Paulitsch F."/>
            <person name="Hungria M."/>
            <person name="Delamuta J.R.M."/>
            <person name="Ribeiro R.A."/>
            <person name="Dall'Agnol R."/>
            <person name="Silva J.S.B."/>
        </authorList>
    </citation>
    <scope>NUCLEOTIDE SEQUENCE [LARGE SCALE GENOMIC DNA]</scope>
    <source>
        <strain evidence="2 3">CNPSo 3008</strain>
    </source>
</reference>
<dbReference type="Pfam" id="PF19625">
    <property type="entry name" value="DUF6130"/>
    <property type="match status" value="1"/>
</dbReference>
<dbReference type="AlphaFoldDB" id="A0A4R5L0E1"/>
<name>A0A4R5L0E1_9BURK</name>
<comment type="caution">
    <text evidence="2">The sequence shown here is derived from an EMBL/GenBank/DDBJ whole genome shotgun (WGS) entry which is preliminary data.</text>
</comment>